<protein>
    <submittedName>
        <fullName evidence="1">Uncharacterized protein</fullName>
    </submittedName>
</protein>
<dbReference type="AlphaFoldDB" id="A0A4R5LA53"/>
<evidence type="ECO:0000313" key="1">
    <source>
        <dbReference type="EMBL" id="TDG05103.1"/>
    </source>
</evidence>
<organism evidence="1 2">
    <name type="scientific">Paraburkholderia guartelaensis</name>
    <dbReference type="NCBI Taxonomy" id="2546446"/>
    <lineage>
        <taxon>Bacteria</taxon>
        <taxon>Pseudomonadati</taxon>
        <taxon>Pseudomonadota</taxon>
        <taxon>Betaproteobacteria</taxon>
        <taxon>Burkholderiales</taxon>
        <taxon>Burkholderiaceae</taxon>
        <taxon>Paraburkholderia</taxon>
    </lineage>
</organism>
<accession>A0A4R5LA53</accession>
<proteinExistence type="predicted"/>
<dbReference type="RefSeq" id="WP_133185869.1">
    <property type="nucleotide sequence ID" value="NZ_SMOD01000023.1"/>
</dbReference>
<gene>
    <name evidence="1" type="ORF">E1N52_27090</name>
</gene>
<comment type="caution">
    <text evidence="1">The sequence shown here is derived from an EMBL/GenBank/DDBJ whole genome shotgun (WGS) entry which is preliminary data.</text>
</comment>
<sequence length="179" mass="20741">MNLEEHRKFVQKDDPGASFVERLPESLQKSMAETRLRMLRTAEEYEHLQRLASSFKPSTIPALDNPALVPLLNLRFNNAKLRDLFYPLRSSLYSAEYEALYRRFGLYFHTSSMSDPSGHFQLWVLVGQHHLRTDKIRAAYDKVGVNWVEAVVSAAAELKFEERKDEGRALLLIPRECMV</sequence>
<dbReference type="EMBL" id="SMOD01000023">
    <property type="protein sequence ID" value="TDG05103.1"/>
    <property type="molecule type" value="Genomic_DNA"/>
</dbReference>
<dbReference type="Proteomes" id="UP000295606">
    <property type="component" value="Unassembled WGS sequence"/>
</dbReference>
<evidence type="ECO:0000313" key="2">
    <source>
        <dbReference type="Proteomes" id="UP000295606"/>
    </source>
</evidence>
<reference evidence="1 2" key="1">
    <citation type="submission" date="2019-03" db="EMBL/GenBank/DDBJ databases">
        <title>Paraburkholderia sp. isolated from native Mimosa gymnas in Guartela State Park, Brazil.</title>
        <authorList>
            <person name="Paulitsch F."/>
            <person name="Hungria M."/>
            <person name="Delamuta J.R.M."/>
            <person name="Ribeiro R.A."/>
            <person name="Dall'Agnol R."/>
            <person name="Silva J.S.B."/>
        </authorList>
    </citation>
    <scope>NUCLEOTIDE SEQUENCE [LARGE SCALE GENOMIC DNA]</scope>
    <source>
        <strain evidence="1 2">CNPSo 3008</strain>
    </source>
</reference>
<name>A0A4R5LA53_9BURK</name>